<feature type="non-terminal residue" evidence="1">
    <location>
        <position position="1"/>
    </location>
</feature>
<evidence type="ECO:0000313" key="2">
    <source>
        <dbReference type="Proteomes" id="UP000199226"/>
    </source>
</evidence>
<proteinExistence type="predicted"/>
<dbReference type="Proteomes" id="UP000199226">
    <property type="component" value="Unassembled WGS sequence"/>
</dbReference>
<accession>A0A1G9V3G9</accession>
<reference evidence="2" key="1">
    <citation type="submission" date="2016-10" db="EMBL/GenBank/DDBJ databases">
        <authorList>
            <person name="Varghese N."/>
            <person name="Submissions S."/>
        </authorList>
    </citation>
    <scope>NUCLEOTIDE SEQUENCE [LARGE SCALE GENOMIC DNA]</scope>
    <source>
        <strain evidence="2">DSM 24536</strain>
    </source>
</reference>
<protein>
    <submittedName>
        <fullName evidence="1">Uncharacterized protein</fullName>
    </submittedName>
</protein>
<organism evidence="1 2">
    <name type="scientific">Daejeonella rubra</name>
    <dbReference type="NCBI Taxonomy" id="990371"/>
    <lineage>
        <taxon>Bacteria</taxon>
        <taxon>Pseudomonadati</taxon>
        <taxon>Bacteroidota</taxon>
        <taxon>Sphingobacteriia</taxon>
        <taxon>Sphingobacteriales</taxon>
        <taxon>Sphingobacteriaceae</taxon>
        <taxon>Daejeonella</taxon>
    </lineage>
</organism>
<keyword evidence="2" id="KW-1185">Reference proteome</keyword>
<dbReference type="EMBL" id="FNHH01000019">
    <property type="protein sequence ID" value="SDM66375.1"/>
    <property type="molecule type" value="Genomic_DNA"/>
</dbReference>
<dbReference type="AlphaFoldDB" id="A0A1G9V3G9"/>
<sequence length="148" mass="17218">VTFPSESWRTLLRNGRRTLCRNRGVLWSGISKSKSNIIRVKKIEPSLDPYLGYVNKTESYLYPEYRINIDKAYRDFKYSFSVIVDHNGKMKFKRFMLNLFPEFIETKTKVAQGIIDVYLRNLLDVTPGKTLGFPHSSVINLHVIGKVN</sequence>
<gene>
    <name evidence="1" type="ORF">SAMN05421813_1191</name>
</gene>
<evidence type="ECO:0000313" key="1">
    <source>
        <dbReference type="EMBL" id="SDM66375.1"/>
    </source>
</evidence>
<name>A0A1G9V3G9_9SPHI</name>